<organism evidence="6 7">
    <name type="scientific">Plectonema cf. radiosum LEGE 06105</name>
    <dbReference type="NCBI Taxonomy" id="945769"/>
    <lineage>
        <taxon>Bacteria</taxon>
        <taxon>Bacillati</taxon>
        <taxon>Cyanobacteriota</taxon>
        <taxon>Cyanophyceae</taxon>
        <taxon>Oscillatoriophycideae</taxon>
        <taxon>Oscillatoriales</taxon>
        <taxon>Microcoleaceae</taxon>
        <taxon>Plectonema</taxon>
    </lineage>
</organism>
<sequence>MRSRQTIAELFTTFLQFDANRVIGWATDARLRRNIINHQKALSKSENSEDFWVSYWYKKWQSQTENLAKGHLSAYLQEVCYWAANKTVTHFSSGQYTLSDCFQAIVTKTDKVLQGFKPDMGFNIKNYASAIFSSELKELLRQHKEVDISTDWRLLRKLTQKRLVESLENAGLNAQTIESYLLAWKAYQAMYAPRQEKGTRKLARPDDIVWENIAQLYNRDRHSQLSQPGLECSGETIEKWLISCAKAVRAYLYPNMASLNATSGDNSGEFQDILPQLRQESLLSEIIAQEEIAERKSQQSQISNVIIAAIKELDEQEQNIIKYYYQGSLTQSQIAKELGVKQYTISRKLSKCKDILLLKLATWSKESLHISLNSSLLDYMSTLLEEWLQTYYSK</sequence>
<dbReference type="SUPFAM" id="SSF88659">
    <property type="entry name" value="Sigma3 and sigma4 domains of RNA polymerase sigma factors"/>
    <property type="match status" value="1"/>
</dbReference>
<dbReference type="PANTHER" id="PTHR30385:SF7">
    <property type="entry name" value="RNA POLYMERASE SIGMA FACTOR FLIA"/>
    <property type="match status" value="1"/>
</dbReference>
<keyword evidence="2" id="KW-0731">Sigma factor</keyword>
<dbReference type="PANTHER" id="PTHR30385">
    <property type="entry name" value="SIGMA FACTOR F FLAGELLAR"/>
    <property type="match status" value="1"/>
</dbReference>
<name>A0A8J7K0V6_9CYAN</name>
<evidence type="ECO:0000259" key="5">
    <source>
        <dbReference type="Pfam" id="PF04545"/>
    </source>
</evidence>
<keyword evidence="4" id="KW-0804">Transcription</keyword>
<evidence type="ECO:0000256" key="4">
    <source>
        <dbReference type="ARBA" id="ARBA00023163"/>
    </source>
</evidence>
<keyword evidence="7" id="KW-1185">Reference proteome</keyword>
<accession>A0A8J7K0V6</accession>
<dbReference type="Gene3D" id="1.20.140.160">
    <property type="match status" value="1"/>
</dbReference>
<evidence type="ECO:0000256" key="1">
    <source>
        <dbReference type="ARBA" id="ARBA00023015"/>
    </source>
</evidence>
<dbReference type="Proteomes" id="UP000620559">
    <property type="component" value="Unassembled WGS sequence"/>
</dbReference>
<feature type="domain" description="RNA polymerase sigma-70 region 4" evidence="5">
    <location>
        <begin position="309"/>
        <end position="351"/>
    </location>
</feature>
<dbReference type="GO" id="GO:0006352">
    <property type="term" value="P:DNA-templated transcription initiation"/>
    <property type="evidence" value="ECO:0007669"/>
    <property type="project" value="InterPro"/>
</dbReference>
<dbReference type="GO" id="GO:0003677">
    <property type="term" value="F:DNA binding"/>
    <property type="evidence" value="ECO:0007669"/>
    <property type="project" value="UniProtKB-KW"/>
</dbReference>
<dbReference type="InterPro" id="IPR007630">
    <property type="entry name" value="RNA_pol_sigma70_r4"/>
</dbReference>
<evidence type="ECO:0000256" key="2">
    <source>
        <dbReference type="ARBA" id="ARBA00023082"/>
    </source>
</evidence>
<dbReference type="NCBIfam" id="TIGR02937">
    <property type="entry name" value="sigma70-ECF"/>
    <property type="match status" value="1"/>
</dbReference>
<protein>
    <submittedName>
        <fullName evidence="6">Sigma-70 family RNA polymerase sigma factor</fullName>
    </submittedName>
</protein>
<proteinExistence type="predicted"/>
<evidence type="ECO:0000256" key="3">
    <source>
        <dbReference type="ARBA" id="ARBA00023125"/>
    </source>
</evidence>
<dbReference type="EMBL" id="JADEWL010000050">
    <property type="protein sequence ID" value="MBE9214111.1"/>
    <property type="molecule type" value="Genomic_DNA"/>
</dbReference>
<dbReference type="InterPro" id="IPR014284">
    <property type="entry name" value="RNA_pol_sigma-70_dom"/>
</dbReference>
<evidence type="ECO:0000313" key="6">
    <source>
        <dbReference type="EMBL" id="MBE9214111.1"/>
    </source>
</evidence>
<keyword evidence="1" id="KW-0805">Transcription regulation</keyword>
<dbReference type="GO" id="GO:0016987">
    <property type="term" value="F:sigma factor activity"/>
    <property type="evidence" value="ECO:0007669"/>
    <property type="project" value="UniProtKB-KW"/>
</dbReference>
<keyword evidence="3" id="KW-0238">DNA-binding</keyword>
<dbReference type="AlphaFoldDB" id="A0A8J7K0V6"/>
<reference evidence="6" key="1">
    <citation type="submission" date="2020-10" db="EMBL/GenBank/DDBJ databases">
        <authorList>
            <person name="Castelo-Branco R."/>
            <person name="Eusebio N."/>
            <person name="Adriana R."/>
            <person name="Vieira A."/>
            <person name="Brugerolle De Fraissinette N."/>
            <person name="Rezende De Castro R."/>
            <person name="Schneider M.P."/>
            <person name="Vasconcelos V."/>
            <person name="Leao P.N."/>
        </authorList>
    </citation>
    <scope>NUCLEOTIDE SEQUENCE</scope>
    <source>
        <strain evidence="6">LEGE 06105</strain>
    </source>
</reference>
<dbReference type="InterPro" id="IPR013324">
    <property type="entry name" value="RNA_pol_sigma_r3/r4-like"/>
</dbReference>
<gene>
    <name evidence="6" type="ORF">IQ247_15795</name>
</gene>
<comment type="caution">
    <text evidence="6">The sequence shown here is derived from an EMBL/GenBank/DDBJ whole genome shotgun (WGS) entry which is preliminary data.</text>
</comment>
<evidence type="ECO:0000313" key="7">
    <source>
        <dbReference type="Proteomes" id="UP000620559"/>
    </source>
</evidence>
<dbReference type="Pfam" id="PF04545">
    <property type="entry name" value="Sigma70_r4"/>
    <property type="match status" value="1"/>
</dbReference>